<protein>
    <recommendedName>
        <fullName evidence="4">Zn(2)-C6 fungal-type domain-containing protein</fullName>
    </recommendedName>
</protein>
<dbReference type="CDD" id="cd00067">
    <property type="entry name" value="GAL4"/>
    <property type="match status" value="1"/>
</dbReference>
<accession>W9NJ26</accession>
<gene>
    <name evidence="5" type="ORF">FOVG_18569</name>
</gene>
<feature type="domain" description="Zn(2)-C6 fungal-type" evidence="4">
    <location>
        <begin position="50"/>
        <end position="78"/>
    </location>
</feature>
<dbReference type="AlphaFoldDB" id="W9NJ26"/>
<dbReference type="GO" id="GO:0005634">
    <property type="term" value="C:nucleus"/>
    <property type="evidence" value="ECO:0007669"/>
    <property type="project" value="UniProtKB-SubCell"/>
</dbReference>
<dbReference type="SMART" id="SM00066">
    <property type="entry name" value="GAL4"/>
    <property type="match status" value="1"/>
</dbReference>
<feature type="region of interest" description="Disordered" evidence="3">
    <location>
        <begin position="105"/>
        <end position="170"/>
    </location>
</feature>
<keyword evidence="2" id="KW-0539">Nucleus</keyword>
<dbReference type="EMBL" id="JH651075">
    <property type="protein sequence ID" value="EXA30007.1"/>
    <property type="molecule type" value="Genomic_DNA"/>
</dbReference>
<evidence type="ECO:0000256" key="2">
    <source>
        <dbReference type="ARBA" id="ARBA00023242"/>
    </source>
</evidence>
<dbReference type="Pfam" id="PF00172">
    <property type="entry name" value="Zn_clus"/>
    <property type="match status" value="1"/>
</dbReference>
<dbReference type="SUPFAM" id="SSF57701">
    <property type="entry name" value="Zn2/Cys6 DNA-binding domain"/>
    <property type="match status" value="1"/>
</dbReference>
<dbReference type="InterPro" id="IPR021858">
    <property type="entry name" value="Fun_TF"/>
</dbReference>
<dbReference type="GO" id="GO:0045944">
    <property type="term" value="P:positive regulation of transcription by RNA polymerase II"/>
    <property type="evidence" value="ECO:0007669"/>
    <property type="project" value="TreeGrafter"/>
</dbReference>
<evidence type="ECO:0000313" key="5">
    <source>
        <dbReference type="EMBL" id="EXA30007.1"/>
    </source>
</evidence>
<sequence length="608" mass="67683">MGSDSANAKDGGVTYHSKTPPVPQINLTLPKTHNISWERKANATTPFPSGCWTCKLRHRKCDLRTPVCGECKDRCIPCHGYGPKPVWMDGSAAEKQELMRIKKAVKQNAQDLRRAQKSNRQAAREATPTARQSPPQTSLAQDATSHSSPSQPGHVADHDSFGLGRSNSPERLHMGLERTQSLVQDETSPQASLRPEHSTPSCVLRPELASLIMYYLDHVFCWQFPYFSPRSRLGNRGWILLFLNNGGSLSHAALALSALHRNALQVSRRQGYLHNQEAFEYYSRALRELCEFSRRTETETLLSDKPKLAEFVAASMTLISFQVFNGAEYDWLPHLDAVMTVLGMNSPEALLRNSPSSDNTLTSPVSMNCENSGEESQPDFDFLVAQALWYDILACVSTGRVPRIPYQQWLEGSDLDMADLMGCYNWVMIAIGDLAHLQAWKKDMKEQGTLSIPELVMKSRNIETRLQNGIVELELADKGDTEIPQATWVSHIFALASLVLSSTIVSGPWASLPEVKETVAKAVDVLRGWPRAIPLQGLVWPLYIIGCMADAEQQDVFESLLTNLIKECRGFGNSGTVLKIMKSCWALQHRDRNGAELVLQTGGRVLLI</sequence>
<dbReference type="PANTHER" id="PTHR37534:SF26">
    <property type="entry name" value="TRANSCRIPTION FACTOR, PUTATIVE-RELATED"/>
    <property type="match status" value="1"/>
</dbReference>
<name>W9NJ26_FUSOX</name>
<organism evidence="5">
    <name type="scientific">Fusarium oxysporum f. sp. pisi HDV247</name>
    <dbReference type="NCBI Taxonomy" id="1080344"/>
    <lineage>
        <taxon>Eukaryota</taxon>
        <taxon>Fungi</taxon>
        <taxon>Dikarya</taxon>
        <taxon>Ascomycota</taxon>
        <taxon>Pezizomycotina</taxon>
        <taxon>Sordariomycetes</taxon>
        <taxon>Hypocreomycetidae</taxon>
        <taxon>Hypocreales</taxon>
        <taxon>Nectriaceae</taxon>
        <taxon>Fusarium</taxon>
        <taxon>Fusarium oxysporum species complex</taxon>
    </lineage>
</organism>
<dbReference type="InterPro" id="IPR001138">
    <property type="entry name" value="Zn2Cys6_DnaBD"/>
</dbReference>
<feature type="region of interest" description="Disordered" evidence="3">
    <location>
        <begin position="1"/>
        <end position="22"/>
    </location>
</feature>
<dbReference type="PROSITE" id="PS50048">
    <property type="entry name" value="ZN2_CY6_FUNGAL_2"/>
    <property type="match status" value="1"/>
</dbReference>
<evidence type="ECO:0000259" key="4">
    <source>
        <dbReference type="PROSITE" id="PS50048"/>
    </source>
</evidence>
<dbReference type="GO" id="GO:0008270">
    <property type="term" value="F:zinc ion binding"/>
    <property type="evidence" value="ECO:0007669"/>
    <property type="project" value="InterPro"/>
</dbReference>
<dbReference type="Pfam" id="PF11951">
    <property type="entry name" value="Fungal_trans_2"/>
    <property type="match status" value="1"/>
</dbReference>
<dbReference type="GO" id="GO:0000976">
    <property type="term" value="F:transcription cis-regulatory region binding"/>
    <property type="evidence" value="ECO:0007669"/>
    <property type="project" value="TreeGrafter"/>
</dbReference>
<feature type="compositionally biased region" description="Polar residues" evidence="3">
    <location>
        <begin position="129"/>
        <end position="151"/>
    </location>
</feature>
<dbReference type="PANTHER" id="PTHR37534">
    <property type="entry name" value="TRANSCRIPTIONAL ACTIVATOR PROTEIN UGA3"/>
    <property type="match status" value="1"/>
</dbReference>
<dbReference type="OrthoDB" id="7042322at2759"/>
<dbReference type="GO" id="GO:0000981">
    <property type="term" value="F:DNA-binding transcription factor activity, RNA polymerase II-specific"/>
    <property type="evidence" value="ECO:0007669"/>
    <property type="project" value="InterPro"/>
</dbReference>
<comment type="subcellular location">
    <subcellularLocation>
        <location evidence="1">Nucleus</location>
    </subcellularLocation>
</comment>
<dbReference type="InterPro" id="IPR036864">
    <property type="entry name" value="Zn2-C6_fun-type_DNA-bd_sf"/>
</dbReference>
<proteinExistence type="predicted"/>
<reference evidence="5" key="2">
    <citation type="submission" date="2012-05" db="EMBL/GenBank/DDBJ databases">
        <title>Annotation of the Genome Sequence of Fusarium oxysporum HDV247.</title>
        <authorList>
            <consortium name="The Broad Institute Genomics Platform"/>
            <person name="Ma L.-J."/>
            <person name="Corby-Kistler H."/>
            <person name="Broz K."/>
            <person name="Gale L.R."/>
            <person name="Jonkers W."/>
            <person name="O'Donnell K."/>
            <person name="Ploetz R."/>
            <person name="Steinberg C."/>
            <person name="Schwartz D.C."/>
            <person name="VanEtten H."/>
            <person name="Zhou S."/>
            <person name="Young S.K."/>
            <person name="Zeng Q."/>
            <person name="Gargeya S."/>
            <person name="Fitzgerald M."/>
            <person name="Abouelleil A."/>
            <person name="Alvarado L."/>
            <person name="Chapman S.B."/>
            <person name="Gainer-Dewar J."/>
            <person name="Goldberg J."/>
            <person name="Griggs A."/>
            <person name="Gujja S."/>
            <person name="Hansen M."/>
            <person name="Howarth C."/>
            <person name="Imamovic A."/>
            <person name="Ireland A."/>
            <person name="Larimer J."/>
            <person name="McCowan C."/>
            <person name="Murphy C."/>
            <person name="Pearson M."/>
            <person name="Poon T.W."/>
            <person name="Priest M."/>
            <person name="Roberts A."/>
            <person name="Saif S."/>
            <person name="Shea T."/>
            <person name="Sykes S."/>
            <person name="Wortman J."/>
            <person name="Nusbaum C."/>
            <person name="Birren B."/>
        </authorList>
    </citation>
    <scope>NUCLEOTIDE SEQUENCE</scope>
    <source>
        <strain evidence="5">HDV247</strain>
    </source>
</reference>
<dbReference type="Proteomes" id="UP000030751">
    <property type="component" value="Unassembled WGS sequence"/>
</dbReference>
<dbReference type="HOGENOM" id="CLU_019313_1_0_1"/>
<evidence type="ECO:0000256" key="1">
    <source>
        <dbReference type="ARBA" id="ARBA00004123"/>
    </source>
</evidence>
<reference evidence="5" key="1">
    <citation type="submission" date="2011-10" db="EMBL/GenBank/DDBJ databases">
        <title>The Genome Sequence of Fusarium oxysporum HDV247.</title>
        <authorList>
            <consortium name="The Broad Institute Genome Sequencing Platform"/>
            <person name="Ma L.-J."/>
            <person name="Gale L.R."/>
            <person name="Schwartz D.C."/>
            <person name="Zhou S."/>
            <person name="Corby-Kistler H."/>
            <person name="Young S.K."/>
            <person name="Zeng Q."/>
            <person name="Gargeya S."/>
            <person name="Fitzgerald M."/>
            <person name="Haas B."/>
            <person name="Abouelleil A."/>
            <person name="Alvarado L."/>
            <person name="Arachchi H.M."/>
            <person name="Berlin A."/>
            <person name="Brown A."/>
            <person name="Chapman S.B."/>
            <person name="Chen Z."/>
            <person name="Dunbar C."/>
            <person name="Freedman E."/>
            <person name="Gearin G."/>
            <person name="Goldberg J."/>
            <person name="Griggs A."/>
            <person name="Gujja S."/>
            <person name="Heiman D."/>
            <person name="Howarth C."/>
            <person name="Larson L."/>
            <person name="Lui A."/>
            <person name="MacDonald P.J.P."/>
            <person name="Montmayeur A."/>
            <person name="Murphy C."/>
            <person name="Neiman D."/>
            <person name="Pearson M."/>
            <person name="Priest M."/>
            <person name="Roberts A."/>
            <person name="Saif S."/>
            <person name="Shea T."/>
            <person name="Shenoy N."/>
            <person name="Sisk P."/>
            <person name="Stolte C."/>
            <person name="Sykes S."/>
            <person name="Wortman J."/>
            <person name="Nusbaum C."/>
            <person name="Birren B."/>
        </authorList>
    </citation>
    <scope>NUCLEOTIDE SEQUENCE [LARGE SCALE GENOMIC DNA]</scope>
    <source>
        <strain evidence="5">HDV247</strain>
    </source>
</reference>
<evidence type="ECO:0000256" key="3">
    <source>
        <dbReference type="SAM" id="MobiDB-lite"/>
    </source>
</evidence>
<dbReference type="PROSITE" id="PS00463">
    <property type="entry name" value="ZN2_CY6_FUNGAL_1"/>
    <property type="match status" value="1"/>
</dbReference>